<keyword evidence="4" id="KW-0812">Transmembrane</keyword>
<dbReference type="PANTHER" id="PTHR10434:SF66">
    <property type="entry name" value="PHOSPHOLIPID_GLYCEROL ACYLTRANSFERASE DOMAIN-CONTAINING PROTEIN"/>
    <property type="match status" value="1"/>
</dbReference>
<dbReference type="SMART" id="SM00563">
    <property type="entry name" value="PlsC"/>
    <property type="match status" value="1"/>
</dbReference>
<evidence type="ECO:0000256" key="4">
    <source>
        <dbReference type="SAM" id="Phobius"/>
    </source>
</evidence>
<dbReference type="STRING" id="1777140.AWB79_01135"/>
<evidence type="ECO:0000256" key="1">
    <source>
        <dbReference type="ARBA" id="ARBA00005189"/>
    </source>
</evidence>
<sequence>MSDAHRKLDDAGEKATLGGALEAAWQCVAFYFALVVLALVCLAWFPFAWLLRRMLSVDAGRRVGRTAVQRVWHGYFVLLRTLGACRFDLSGLDALAGQPAMILAPNHPCLLDALLIASRVPDTCCVMKGDVAGNVFLGPGALLAGYIVNDTPVGLIRAAVAELQRGSPLLLFPEGTRTENLSVNPLKGGIALIAARAQAPVQTLIIETDSGFLGKGWQIFRKPALPITYRVTLGRRFAPPARDHAALQAFIAELQRFYAGELDSPRPRD</sequence>
<dbReference type="CDD" id="cd07989">
    <property type="entry name" value="LPLAT_AGPAT-like"/>
    <property type="match status" value="1"/>
</dbReference>
<keyword evidence="3 6" id="KW-0012">Acyltransferase</keyword>
<evidence type="ECO:0000313" key="7">
    <source>
        <dbReference type="Proteomes" id="UP000054851"/>
    </source>
</evidence>
<organism evidence="6 7">
    <name type="scientific">Caballeronia hypogeia</name>
    <dbReference type="NCBI Taxonomy" id="1777140"/>
    <lineage>
        <taxon>Bacteria</taxon>
        <taxon>Pseudomonadati</taxon>
        <taxon>Pseudomonadota</taxon>
        <taxon>Betaproteobacteria</taxon>
        <taxon>Burkholderiales</taxon>
        <taxon>Burkholderiaceae</taxon>
        <taxon>Caballeronia</taxon>
    </lineage>
</organism>
<dbReference type="OrthoDB" id="9812274at2"/>
<evidence type="ECO:0000313" key="6">
    <source>
        <dbReference type="EMBL" id="SAK46559.1"/>
    </source>
</evidence>
<dbReference type="EMBL" id="FCOA02000002">
    <property type="protein sequence ID" value="SAK46559.1"/>
    <property type="molecule type" value="Genomic_DNA"/>
</dbReference>
<keyword evidence="4" id="KW-1133">Transmembrane helix</keyword>
<feature type="domain" description="Phospholipid/glycerol acyltransferase" evidence="5">
    <location>
        <begin position="101"/>
        <end position="209"/>
    </location>
</feature>
<dbReference type="GO" id="GO:0003841">
    <property type="term" value="F:1-acylglycerol-3-phosphate O-acyltransferase activity"/>
    <property type="evidence" value="ECO:0007669"/>
    <property type="project" value="TreeGrafter"/>
</dbReference>
<dbReference type="SUPFAM" id="SSF69593">
    <property type="entry name" value="Glycerol-3-phosphate (1)-acyltransferase"/>
    <property type="match status" value="1"/>
</dbReference>
<dbReference type="Proteomes" id="UP000054851">
    <property type="component" value="Unassembled WGS sequence"/>
</dbReference>
<dbReference type="PANTHER" id="PTHR10434">
    <property type="entry name" value="1-ACYL-SN-GLYCEROL-3-PHOSPHATE ACYLTRANSFERASE"/>
    <property type="match status" value="1"/>
</dbReference>
<comment type="caution">
    <text evidence="6">The sequence shown here is derived from an EMBL/GenBank/DDBJ whole genome shotgun (WGS) entry which is preliminary data.</text>
</comment>
<accession>A0A157ZM66</accession>
<keyword evidence="2" id="KW-0808">Transferase</keyword>
<reference evidence="6" key="1">
    <citation type="submission" date="2016-01" db="EMBL/GenBank/DDBJ databases">
        <authorList>
            <person name="Peeters C."/>
        </authorList>
    </citation>
    <scope>NUCLEOTIDE SEQUENCE</scope>
    <source>
        <strain evidence="6">LMG 29322</strain>
    </source>
</reference>
<gene>
    <name evidence="6" type="ORF">AWB79_01135</name>
</gene>
<dbReference type="Pfam" id="PF01553">
    <property type="entry name" value="Acyltransferase"/>
    <property type="match status" value="1"/>
</dbReference>
<dbReference type="GO" id="GO:0006654">
    <property type="term" value="P:phosphatidic acid biosynthetic process"/>
    <property type="evidence" value="ECO:0007669"/>
    <property type="project" value="TreeGrafter"/>
</dbReference>
<evidence type="ECO:0000259" key="5">
    <source>
        <dbReference type="SMART" id="SM00563"/>
    </source>
</evidence>
<name>A0A157ZM66_9BURK</name>
<dbReference type="AlphaFoldDB" id="A0A157ZM66"/>
<dbReference type="RefSeq" id="WP_061166377.1">
    <property type="nucleotide sequence ID" value="NZ_FCOA02000002.1"/>
</dbReference>
<evidence type="ECO:0000256" key="2">
    <source>
        <dbReference type="ARBA" id="ARBA00022679"/>
    </source>
</evidence>
<feature type="transmembrane region" description="Helical" evidence="4">
    <location>
        <begin position="28"/>
        <end position="51"/>
    </location>
</feature>
<keyword evidence="7" id="KW-1185">Reference proteome</keyword>
<dbReference type="InterPro" id="IPR002123">
    <property type="entry name" value="Plipid/glycerol_acylTrfase"/>
</dbReference>
<comment type="pathway">
    <text evidence="1">Lipid metabolism.</text>
</comment>
<evidence type="ECO:0000256" key="3">
    <source>
        <dbReference type="ARBA" id="ARBA00023315"/>
    </source>
</evidence>
<keyword evidence="4" id="KW-0472">Membrane</keyword>
<protein>
    <submittedName>
        <fullName evidence="6">Phospholipid/glycerol acyltransferase</fullName>
    </submittedName>
</protein>
<proteinExistence type="predicted"/>